<evidence type="ECO:0000313" key="2">
    <source>
        <dbReference type="Proteomes" id="UP001652624"/>
    </source>
</evidence>
<feature type="compositionally biased region" description="Basic and acidic residues" evidence="1">
    <location>
        <begin position="182"/>
        <end position="203"/>
    </location>
</feature>
<sequence length="406" mass="42735">MSEAKSMALSPARASHTHAVTSRAARLSSRVRPQSRHQLCVACAGTPKHEGHKEWKAAVGRRPPPPPAHWAPGTGGQSRKPQPPAPSPATLRPGRCRRAREPAAPEAGAASRVPSGARSAPAGPLPGTRCRPPGEARVRLGDAESQSRSRSRSPVGGTGGGLCGAVRIPGVRGRGRGPEGQAEARERDPEAGQRAPRPPERGPRGTGRRPSPPGRLTGPAPRLPDGRFRGGGDGPGRCPAAAPAGPARAPAASPRRRPSPAYLRARDPPPVALRRETRSPPPSAKRPKWRTYQEGSEFPPALPRAAGSQSELGTRPRGALIGRCPPPPAPDWVAARLRLPRSHWLSEPVRQVRGAHSFPVDSPEPEPLGPCSLRKQIRGRRSRAGAPYAVATAGPALDRHCGPPIR</sequence>
<evidence type="ECO:0000256" key="1">
    <source>
        <dbReference type="SAM" id="MobiDB-lite"/>
    </source>
</evidence>
<name>A0ABM3W9U2_ERIEU</name>
<dbReference type="Proteomes" id="UP001652624">
    <property type="component" value="Chromosome 17"/>
</dbReference>
<feature type="compositionally biased region" description="Basic and acidic residues" evidence="1">
    <location>
        <begin position="47"/>
        <end position="56"/>
    </location>
</feature>
<organism evidence="2 3">
    <name type="scientific">Erinaceus europaeus</name>
    <name type="common">Western European hedgehog</name>
    <dbReference type="NCBI Taxonomy" id="9365"/>
    <lineage>
        <taxon>Eukaryota</taxon>
        <taxon>Metazoa</taxon>
        <taxon>Chordata</taxon>
        <taxon>Craniata</taxon>
        <taxon>Vertebrata</taxon>
        <taxon>Euteleostomi</taxon>
        <taxon>Mammalia</taxon>
        <taxon>Eutheria</taxon>
        <taxon>Laurasiatheria</taxon>
        <taxon>Eulipotyphla</taxon>
        <taxon>Erinaceidae</taxon>
        <taxon>Erinaceinae</taxon>
        <taxon>Erinaceus</taxon>
    </lineage>
</organism>
<protein>
    <submittedName>
        <fullName evidence="3">Basic proline-rich protein-like</fullName>
    </submittedName>
</protein>
<feature type="region of interest" description="Disordered" evidence="1">
    <location>
        <begin position="1"/>
        <end position="325"/>
    </location>
</feature>
<dbReference type="RefSeq" id="XP_060033345.1">
    <property type="nucleotide sequence ID" value="XM_060177362.1"/>
</dbReference>
<accession>A0ABM3W9U2</accession>
<reference evidence="3" key="1">
    <citation type="submission" date="2025-08" db="UniProtKB">
        <authorList>
            <consortium name="RefSeq"/>
        </authorList>
    </citation>
    <scope>IDENTIFICATION</scope>
</reference>
<feature type="compositionally biased region" description="Low complexity" evidence="1">
    <location>
        <begin position="236"/>
        <end position="263"/>
    </location>
</feature>
<feature type="compositionally biased region" description="Basic and acidic residues" evidence="1">
    <location>
        <begin position="132"/>
        <end position="147"/>
    </location>
</feature>
<evidence type="ECO:0000313" key="3">
    <source>
        <dbReference type="RefSeq" id="XP_060033345.1"/>
    </source>
</evidence>
<dbReference type="GeneID" id="132533974"/>
<proteinExistence type="predicted"/>
<feature type="compositionally biased region" description="Low complexity" evidence="1">
    <location>
        <begin position="102"/>
        <end position="112"/>
    </location>
</feature>
<keyword evidence="2" id="KW-1185">Reference proteome</keyword>
<gene>
    <name evidence="3" type="primary">LOC132533974</name>
</gene>